<dbReference type="Proteomes" id="UP001488805">
    <property type="component" value="Unassembled WGS sequence"/>
</dbReference>
<protein>
    <submittedName>
        <fullName evidence="2">Uncharacterized protein</fullName>
    </submittedName>
</protein>
<accession>A0AAW1ELE2</accession>
<sequence>MTVNKANIRSMNRCIPIQKTTCLSFGSRFPTPNSSTADTSPAQKDKNTAGPYSTHSVLADWSETVERTNGPTSPFHSTTAIWLRQGRGNHIHWGHWKDRVHVGRETRMQERWEAEWMMLYSEESGARADIVVLCGKSKGQEH</sequence>
<proteinExistence type="predicted"/>
<comment type="caution">
    <text evidence="2">The sequence shown here is derived from an EMBL/GenBank/DDBJ whole genome shotgun (WGS) entry which is preliminary data.</text>
</comment>
<evidence type="ECO:0000256" key="1">
    <source>
        <dbReference type="SAM" id="MobiDB-lite"/>
    </source>
</evidence>
<organism evidence="2 3">
    <name type="scientific">Zoarces viviparus</name>
    <name type="common">Viviparous eelpout</name>
    <name type="synonym">Blennius viviparus</name>
    <dbReference type="NCBI Taxonomy" id="48416"/>
    <lineage>
        <taxon>Eukaryota</taxon>
        <taxon>Metazoa</taxon>
        <taxon>Chordata</taxon>
        <taxon>Craniata</taxon>
        <taxon>Vertebrata</taxon>
        <taxon>Euteleostomi</taxon>
        <taxon>Actinopterygii</taxon>
        <taxon>Neopterygii</taxon>
        <taxon>Teleostei</taxon>
        <taxon>Neoteleostei</taxon>
        <taxon>Acanthomorphata</taxon>
        <taxon>Eupercaria</taxon>
        <taxon>Perciformes</taxon>
        <taxon>Cottioidei</taxon>
        <taxon>Zoarcales</taxon>
        <taxon>Zoarcidae</taxon>
        <taxon>Zoarcinae</taxon>
        <taxon>Zoarces</taxon>
    </lineage>
</organism>
<name>A0AAW1ELE2_ZOAVI</name>
<evidence type="ECO:0000313" key="3">
    <source>
        <dbReference type="Proteomes" id="UP001488805"/>
    </source>
</evidence>
<dbReference type="EMBL" id="JBCEZU010000221">
    <property type="protein sequence ID" value="KAK9522877.1"/>
    <property type="molecule type" value="Genomic_DNA"/>
</dbReference>
<keyword evidence="3" id="KW-1185">Reference proteome</keyword>
<feature type="compositionally biased region" description="Polar residues" evidence="1">
    <location>
        <begin position="31"/>
        <end position="42"/>
    </location>
</feature>
<reference evidence="2 3" key="1">
    <citation type="journal article" date="2024" name="Genome Biol. Evol.">
        <title>Chromosome-level genome assembly of the viviparous eelpout Zoarces viviparus.</title>
        <authorList>
            <person name="Fuhrmann N."/>
            <person name="Brasseur M.V."/>
            <person name="Bakowski C.E."/>
            <person name="Podsiadlowski L."/>
            <person name="Prost S."/>
            <person name="Krehenwinkel H."/>
            <person name="Mayer C."/>
        </authorList>
    </citation>
    <scope>NUCLEOTIDE SEQUENCE [LARGE SCALE GENOMIC DNA]</scope>
    <source>
        <strain evidence="2">NO-MEL_2022_Ind0_liver</strain>
    </source>
</reference>
<gene>
    <name evidence="2" type="ORF">VZT92_019316</name>
</gene>
<evidence type="ECO:0000313" key="2">
    <source>
        <dbReference type="EMBL" id="KAK9522877.1"/>
    </source>
</evidence>
<dbReference type="AlphaFoldDB" id="A0AAW1ELE2"/>
<feature type="region of interest" description="Disordered" evidence="1">
    <location>
        <begin position="31"/>
        <end position="53"/>
    </location>
</feature>